<keyword evidence="4" id="KW-1185">Reference proteome</keyword>
<dbReference type="Gene3D" id="1.20.120.1490">
    <property type="match status" value="1"/>
</dbReference>
<evidence type="ECO:0000313" key="4">
    <source>
        <dbReference type="Proteomes" id="UP001596997"/>
    </source>
</evidence>
<evidence type="ECO:0000256" key="2">
    <source>
        <dbReference type="SAM" id="SignalP"/>
    </source>
</evidence>
<evidence type="ECO:0000313" key="3">
    <source>
        <dbReference type="EMBL" id="MFD0964802.1"/>
    </source>
</evidence>
<name>A0ABW3I5T4_9FLAO</name>
<keyword evidence="2" id="KW-0732">Signal</keyword>
<organism evidence="3 4">
    <name type="scientific">Pseudofulvibacter geojedonensis</name>
    <dbReference type="NCBI Taxonomy" id="1123758"/>
    <lineage>
        <taxon>Bacteria</taxon>
        <taxon>Pseudomonadati</taxon>
        <taxon>Bacteroidota</taxon>
        <taxon>Flavobacteriia</taxon>
        <taxon>Flavobacteriales</taxon>
        <taxon>Flavobacteriaceae</taxon>
        <taxon>Pseudofulvibacter</taxon>
    </lineage>
</organism>
<protein>
    <submittedName>
        <fullName evidence="3">Uncharacterized protein</fullName>
    </submittedName>
</protein>
<accession>A0ABW3I5T4</accession>
<feature type="signal peptide" evidence="2">
    <location>
        <begin position="1"/>
        <end position="18"/>
    </location>
</feature>
<reference evidence="4" key="1">
    <citation type="journal article" date="2019" name="Int. J. Syst. Evol. Microbiol.">
        <title>The Global Catalogue of Microorganisms (GCM) 10K type strain sequencing project: providing services to taxonomists for standard genome sequencing and annotation.</title>
        <authorList>
            <consortium name="The Broad Institute Genomics Platform"/>
            <consortium name="The Broad Institute Genome Sequencing Center for Infectious Disease"/>
            <person name="Wu L."/>
            <person name="Ma J."/>
        </authorList>
    </citation>
    <scope>NUCLEOTIDE SEQUENCE [LARGE SCALE GENOMIC DNA]</scope>
    <source>
        <strain evidence="4">CCUG 62114</strain>
    </source>
</reference>
<dbReference type="Proteomes" id="UP001596997">
    <property type="component" value="Unassembled WGS sequence"/>
</dbReference>
<gene>
    <name evidence="3" type="ORF">ACFQ1O_12375</name>
</gene>
<feature type="chain" id="PRO_5045811335" evidence="2">
    <location>
        <begin position="19"/>
        <end position="153"/>
    </location>
</feature>
<dbReference type="RefSeq" id="WP_377716348.1">
    <property type="nucleotide sequence ID" value="NZ_JBHTJM010000010.1"/>
</dbReference>
<feature type="compositionally biased region" description="Basic residues" evidence="1">
    <location>
        <begin position="136"/>
        <end position="153"/>
    </location>
</feature>
<proteinExistence type="predicted"/>
<sequence length="153" mass="18077">MKKIFVLAFLIISSTSFAQERRGQHHRKGKMEMMKDLSPEQMATLKTKKMTLALDLTESQQKKIYDFNLKNATVRKAKIEAHKAAIKKNTDKKLALSADEKYNRANERLDQQIAMKKELSAILTKEQLEKMEQMRERRKMRKKKAHMRKKLEK</sequence>
<dbReference type="EMBL" id="JBHTJM010000010">
    <property type="protein sequence ID" value="MFD0964802.1"/>
    <property type="molecule type" value="Genomic_DNA"/>
</dbReference>
<comment type="caution">
    <text evidence="3">The sequence shown here is derived from an EMBL/GenBank/DDBJ whole genome shotgun (WGS) entry which is preliminary data.</text>
</comment>
<evidence type="ECO:0000256" key="1">
    <source>
        <dbReference type="SAM" id="MobiDB-lite"/>
    </source>
</evidence>
<feature type="region of interest" description="Disordered" evidence="1">
    <location>
        <begin position="134"/>
        <end position="153"/>
    </location>
</feature>